<comment type="caution">
    <text evidence="1">The sequence shown here is derived from an EMBL/GenBank/DDBJ whole genome shotgun (WGS) entry which is preliminary data.</text>
</comment>
<evidence type="ECO:0000313" key="1">
    <source>
        <dbReference type="EMBL" id="KAK8949490.1"/>
    </source>
</evidence>
<reference evidence="1 2" key="1">
    <citation type="journal article" date="2022" name="Nat. Plants">
        <title>Genomes of leafy and leafless Platanthera orchids illuminate the evolution of mycoheterotrophy.</title>
        <authorList>
            <person name="Li M.H."/>
            <person name="Liu K.W."/>
            <person name="Li Z."/>
            <person name="Lu H.C."/>
            <person name="Ye Q.L."/>
            <person name="Zhang D."/>
            <person name="Wang J.Y."/>
            <person name="Li Y.F."/>
            <person name="Zhong Z.M."/>
            <person name="Liu X."/>
            <person name="Yu X."/>
            <person name="Liu D.K."/>
            <person name="Tu X.D."/>
            <person name="Liu B."/>
            <person name="Hao Y."/>
            <person name="Liao X.Y."/>
            <person name="Jiang Y.T."/>
            <person name="Sun W.H."/>
            <person name="Chen J."/>
            <person name="Chen Y.Q."/>
            <person name="Ai Y."/>
            <person name="Zhai J.W."/>
            <person name="Wu S.S."/>
            <person name="Zhou Z."/>
            <person name="Hsiao Y.Y."/>
            <person name="Wu W.L."/>
            <person name="Chen Y.Y."/>
            <person name="Lin Y.F."/>
            <person name="Hsu J.L."/>
            <person name="Li C.Y."/>
            <person name="Wang Z.W."/>
            <person name="Zhao X."/>
            <person name="Zhong W.Y."/>
            <person name="Ma X.K."/>
            <person name="Ma L."/>
            <person name="Huang J."/>
            <person name="Chen G.Z."/>
            <person name="Huang M.Z."/>
            <person name="Huang L."/>
            <person name="Peng D.H."/>
            <person name="Luo Y.B."/>
            <person name="Zou S.Q."/>
            <person name="Chen S.P."/>
            <person name="Lan S."/>
            <person name="Tsai W.C."/>
            <person name="Van de Peer Y."/>
            <person name="Liu Z.J."/>
        </authorList>
    </citation>
    <scope>NUCLEOTIDE SEQUENCE [LARGE SCALE GENOMIC DNA]</scope>
    <source>
        <strain evidence="1">Lor287</strain>
    </source>
</reference>
<name>A0AAP0GBH9_9ASPA</name>
<dbReference type="Proteomes" id="UP001418222">
    <property type="component" value="Unassembled WGS sequence"/>
</dbReference>
<sequence>MTTNASESFNGVLKRSRGLPIQALVSATYYHCIAMFLKREEDSKNWANEAASRFVPKVLRMLRIRKEKGKKLNKKCSNK</sequence>
<organism evidence="1 2">
    <name type="scientific">Platanthera zijinensis</name>
    <dbReference type="NCBI Taxonomy" id="2320716"/>
    <lineage>
        <taxon>Eukaryota</taxon>
        <taxon>Viridiplantae</taxon>
        <taxon>Streptophyta</taxon>
        <taxon>Embryophyta</taxon>
        <taxon>Tracheophyta</taxon>
        <taxon>Spermatophyta</taxon>
        <taxon>Magnoliopsida</taxon>
        <taxon>Liliopsida</taxon>
        <taxon>Asparagales</taxon>
        <taxon>Orchidaceae</taxon>
        <taxon>Orchidoideae</taxon>
        <taxon>Orchideae</taxon>
        <taxon>Orchidinae</taxon>
        <taxon>Platanthera</taxon>
    </lineage>
</organism>
<gene>
    <name evidence="1" type="ORF">KSP39_PZI005277</name>
</gene>
<proteinExistence type="predicted"/>
<evidence type="ECO:0008006" key="3">
    <source>
        <dbReference type="Google" id="ProtNLM"/>
    </source>
</evidence>
<dbReference type="AlphaFoldDB" id="A0AAP0GBH9"/>
<dbReference type="EMBL" id="JBBWWQ010000004">
    <property type="protein sequence ID" value="KAK8949490.1"/>
    <property type="molecule type" value="Genomic_DNA"/>
</dbReference>
<keyword evidence="2" id="KW-1185">Reference proteome</keyword>
<protein>
    <recommendedName>
        <fullName evidence="3">Transposase</fullName>
    </recommendedName>
</protein>
<accession>A0AAP0GBH9</accession>
<evidence type="ECO:0000313" key="2">
    <source>
        <dbReference type="Proteomes" id="UP001418222"/>
    </source>
</evidence>